<dbReference type="EMBL" id="UGHZ01000001">
    <property type="protein sequence ID" value="STP09688.1"/>
    <property type="molecule type" value="Genomic_DNA"/>
</dbReference>
<dbReference type="PANTHER" id="PTHR43391">
    <property type="entry name" value="RETINOL DEHYDROGENASE-RELATED"/>
    <property type="match status" value="1"/>
</dbReference>
<comment type="similarity">
    <text evidence="1">Belongs to the short-chain dehydrogenases/reductases (SDR) family.</text>
</comment>
<organism evidence="3 4">
    <name type="scientific">Helicobacter cinaedi</name>
    <dbReference type="NCBI Taxonomy" id="213"/>
    <lineage>
        <taxon>Bacteria</taxon>
        <taxon>Pseudomonadati</taxon>
        <taxon>Campylobacterota</taxon>
        <taxon>Epsilonproteobacteria</taxon>
        <taxon>Campylobacterales</taxon>
        <taxon>Helicobacteraceae</taxon>
        <taxon>Helicobacter</taxon>
    </lineage>
</organism>
<dbReference type="EC" id="1.1.1.-" evidence="3"/>
<dbReference type="PANTHER" id="PTHR43391:SF86">
    <property type="entry name" value="SHORT-CHAIN DEHYDROGENASE_REDUCTASE FAMILY PROTEIN"/>
    <property type="match status" value="1"/>
</dbReference>
<proteinExistence type="inferred from homology"/>
<dbReference type="InterPro" id="IPR036291">
    <property type="entry name" value="NAD(P)-bd_dom_sf"/>
</dbReference>
<accession>A0A377JPM7</accession>
<dbReference type="AlphaFoldDB" id="A0A377JPM7"/>
<dbReference type="Pfam" id="PF00106">
    <property type="entry name" value="adh_short"/>
    <property type="match status" value="1"/>
</dbReference>
<sequence>MKKPYLLITGASSGVGNALTHYLSQRFHILALARRKEKMQESFGNNANVEIIESDLASLTDLQHILDSITQRYNEVLYIINCAGTNQPQTPLDSLDMQHLDYALTLNAKAPMMIIKHFLPAMKKRNFGRIINVTSGAPLNCAENFGIYSGSKALLNTLSVTLSKELKDTNIKLNLLSPGPVRSEMSPNATLEPNICFDMVDYLLNIDKSSVGGGFYWIKWRVPLFPDLEGVEWLKGIGNHKLERILNENTQGISKLERQNRFDYSGGGVSRNVYERMCG</sequence>
<evidence type="ECO:0000256" key="2">
    <source>
        <dbReference type="ARBA" id="ARBA00023002"/>
    </source>
</evidence>
<dbReference type="SUPFAM" id="SSF51735">
    <property type="entry name" value="NAD(P)-binding Rossmann-fold domains"/>
    <property type="match status" value="1"/>
</dbReference>
<protein>
    <submittedName>
        <fullName evidence="3">Oxidoreductase</fullName>
        <ecNumber evidence="3">1.1.1.-</ecNumber>
    </submittedName>
</protein>
<dbReference type="GO" id="GO:0016491">
    <property type="term" value="F:oxidoreductase activity"/>
    <property type="evidence" value="ECO:0007669"/>
    <property type="project" value="UniProtKB-KW"/>
</dbReference>
<evidence type="ECO:0000313" key="3">
    <source>
        <dbReference type="EMBL" id="STP09688.1"/>
    </source>
</evidence>
<dbReference type="Gene3D" id="3.40.50.720">
    <property type="entry name" value="NAD(P)-binding Rossmann-like Domain"/>
    <property type="match status" value="1"/>
</dbReference>
<name>A0A377JPM7_9HELI</name>
<dbReference type="RefSeq" id="WP_115026334.1">
    <property type="nucleotide sequence ID" value="NZ_UGHZ01000001.1"/>
</dbReference>
<evidence type="ECO:0000313" key="4">
    <source>
        <dbReference type="Proteomes" id="UP000255335"/>
    </source>
</evidence>
<evidence type="ECO:0000256" key="1">
    <source>
        <dbReference type="ARBA" id="ARBA00006484"/>
    </source>
</evidence>
<keyword evidence="2 3" id="KW-0560">Oxidoreductase</keyword>
<reference evidence="3 4" key="1">
    <citation type="submission" date="2018-06" db="EMBL/GenBank/DDBJ databases">
        <authorList>
            <consortium name="Pathogen Informatics"/>
            <person name="Doyle S."/>
        </authorList>
    </citation>
    <scope>NUCLEOTIDE SEQUENCE [LARGE SCALE GENOMIC DNA]</scope>
    <source>
        <strain evidence="3 4">NCTC12221</strain>
    </source>
</reference>
<dbReference type="InterPro" id="IPR002347">
    <property type="entry name" value="SDR_fam"/>
</dbReference>
<dbReference type="GO" id="GO:0005829">
    <property type="term" value="C:cytosol"/>
    <property type="evidence" value="ECO:0007669"/>
    <property type="project" value="TreeGrafter"/>
</dbReference>
<dbReference type="PRINTS" id="PR00081">
    <property type="entry name" value="GDHRDH"/>
</dbReference>
<dbReference type="CDD" id="cd05233">
    <property type="entry name" value="SDR_c"/>
    <property type="match status" value="1"/>
</dbReference>
<dbReference type="Proteomes" id="UP000255335">
    <property type="component" value="Unassembled WGS sequence"/>
</dbReference>
<gene>
    <name evidence="3" type="primary">ydfG_1</name>
    <name evidence="3" type="ORF">NCTC12221_01134</name>
</gene>